<keyword evidence="2" id="KW-1185">Reference proteome</keyword>
<gene>
    <name evidence="1" type="ORF">AVEN_263104_1</name>
</gene>
<dbReference type="Proteomes" id="UP000499080">
    <property type="component" value="Unassembled WGS sequence"/>
</dbReference>
<comment type="caution">
    <text evidence="1">The sequence shown here is derived from an EMBL/GenBank/DDBJ whole genome shotgun (WGS) entry which is preliminary data.</text>
</comment>
<dbReference type="AlphaFoldDB" id="A0A4Y2TG11"/>
<sequence>MGAGGGQTTLDDISRRHKLSYEIKIVEIDLVVGAGEFLQGLPIDNEQRRSVFFDFVRKWRREGGQTTIYDISRRHSLSNEKNVKIGQVIGADELSEVLPYYFKYIDLNSSVRMAC</sequence>
<protein>
    <submittedName>
        <fullName evidence="1">Uncharacterized protein</fullName>
    </submittedName>
</protein>
<accession>A0A4Y2TG11</accession>
<organism evidence="1 2">
    <name type="scientific">Araneus ventricosus</name>
    <name type="common">Orbweaver spider</name>
    <name type="synonym">Epeira ventricosa</name>
    <dbReference type="NCBI Taxonomy" id="182803"/>
    <lineage>
        <taxon>Eukaryota</taxon>
        <taxon>Metazoa</taxon>
        <taxon>Ecdysozoa</taxon>
        <taxon>Arthropoda</taxon>
        <taxon>Chelicerata</taxon>
        <taxon>Arachnida</taxon>
        <taxon>Araneae</taxon>
        <taxon>Araneomorphae</taxon>
        <taxon>Entelegynae</taxon>
        <taxon>Araneoidea</taxon>
        <taxon>Araneidae</taxon>
        <taxon>Araneus</taxon>
    </lineage>
</organism>
<name>A0A4Y2TG11_ARAVE</name>
<proteinExistence type="predicted"/>
<dbReference type="OrthoDB" id="5985519at2759"/>
<reference evidence="1 2" key="1">
    <citation type="journal article" date="2019" name="Sci. Rep.">
        <title>Orb-weaving spider Araneus ventricosus genome elucidates the spidroin gene catalogue.</title>
        <authorList>
            <person name="Kono N."/>
            <person name="Nakamura H."/>
            <person name="Ohtoshi R."/>
            <person name="Moran D.A.P."/>
            <person name="Shinohara A."/>
            <person name="Yoshida Y."/>
            <person name="Fujiwara M."/>
            <person name="Mori M."/>
            <person name="Tomita M."/>
            <person name="Arakawa K."/>
        </authorList>
    </citation>
    <scope>NUCLEOTIDE SEQUENCE [LARGE SCALE GENOMIC DNA]</scope>
</reference>
<evidence type="ECO:0000313" key="1">
    <source>
        <dbReference type="EMBL" id="GBN99564.1"/>
    </source>
</evidence>
<evidence type="ECO:0000313" key="2">
    <source>
        <dbReference type="Proteomes" id="UP000499080"/>
    </source>
</evidence>
<dbReference type="EMBL" id="BGPR01028413">
    <property type="protein sequence ID" value="GBN99564.1"/>
    <property type="molecule type" value="Genomic_DNA"/>
</dbReference>